<protein>
    <recommendedName>
        <fullName evidence="4">Secreted protein</fullName>
    </recommendedName>
</protein>
<sequence length="61" mass="6641" precursor="true">MMKKLLFPFCFVAVFSIVTGCGGGGGPAEFDPSTADPYTAEDEKAAEDYEAQRLKEMKEQS</sequence>
<proteinExistence type="predicted"/>
<feature type="signal peptide" evidence="1">
    <location>
        <begin position="1"/>
        <end position="20"/>
    </location>
</feature>
<organism evidence="2 3">
    <name type="scientific">Neorhodopirellula pilleata</name>
    <dbReference type="NCBI Taxonomy" id="2714738"/>
    <lineage>
        <taxon>Bacteria</taxon>
        <taxon>Pseudomonadati</taxon>
        <taxon>Planctomycetota</taxon>
        <taxon>Planctomycetia</taxon>
        <taxon>Pirellulales</taxon>
        <taxon>Pirellulaceae</taxon>
        <taxon>Neorhodopirellula</taxon>
    </lineage>
</organism>
<keyword evidence="3" id="KW-1185">Reference proteome</keyword>
<accession>A0A5C6AUP6</accession>
<feature type="chain" id="PRO_5022891917" description="Secreted protein" evidence="1">
    <location>
        <begin position="21"/>
        <end position="61"/>
    </location>
</feature>
<comment type="caution">
    <text evidence="2">The sequence shown here is derived from an EMBL/GenBank/DDBJ whole genome shotgun (WGS) entry which is preliminary data.</text>
</comment>
<reference evidence="2 3" key="1">
    <citation type="submission" date="2019-02" db="EMBL/GenBank/DDBJ databases">
        <title>Deep-cultivation of Planctomycetes and their phenomic and genomic characterization uncovers novel biology.</title>
        <authorList>
            <person name="Wiegand S."/>
            <person name="Jogler M."/>
            <person name="Boedeker C."/>
            <person name="Pinto D."/>
            <person name="Vollmers J."/>
            <person name="Rivas-Marin E."/>
            <person name="Kohn T."/>
            <person name="Peeters S.H."/>
            <person name="Heuer A."/>
            <person name="Rast P."/>
            <person name="Oberbeckmann S."/>
            <person name="Bunk B."/>
            <person name="Jeske O."/>
            <person name="Meyerdierks A."/>
            <person name="Storesund J.E."/>
            <person name="Kallscheuer N."/>
            <person name="Luecker S."/>
            <person name="Lage O.M."/>
            <person name="Pohl T."/>
            <person name="Merkel B.J."/>
            <person name="Hornburger P."/>
            <person name="Mueller R.-W."/>
            <person name="Bruemmer F."/>
            <person name="Labrenz M."/>
            <person name="Spormann A.M."/>
            <person name="Op Den Camp H."/>
            <person name="Overmann J."/>
            <person name="Amann R."/>
            <person name="Jetten M.S.M."/>
            <person name="Mascher T."/>
            <person name="Medema M.H."/>
            <person name="Devos D.P."/>
            <person name="Kaster A.-K."/>
            <person name="Ovreas L."/>
            <person name="Rohde M."/>
            <person name="Galperin M.Y."/>
            <person name="Jogler C."/>
        </authorList>
    </citation>
    <scope>NUCLEOTIDE SEQUENCE [LARGE SCALE GENOMIC DNA]</scope>
    <source>
        <strain evidence="2 3">Pla100</strain>
    </source>
</reference>
<gene>
    <name evidence="2" type="ORF">Pla100_02260</name>
</gene>
<name>A0A5C6AUP6_9BACT</name>
<dbReference type="AlphaFoldDB" id="A0A5C6AUP6"/>
<dbReference type="RefSeq" id="WP_146575853.1">
    <property type="nucleotide sequence ID" value="NZ_SJPM01000001.1"/>
</dbReference>
<evidence type="ECO:0008006" key="4">
    <source>
        <dbReference type="Google" id="ProtNLM"/>
    </source>
</evidence>
<dbReference type="PROSITE" id="PS51257">
    <property type="entry name" value="PROKAR_LIPOPROTEIN"/>
    <property type="match status" value="1"/>
</dbReference>
<keyword evidence="1" id="KW-0732">Signal</keyword>
<evidence type="ECO:0000256" key="1">
    <source>
        <dbReference type="SAM" id="SignalP"/>
    </source>
</evidence>
<dbReference type="Proteomes" id="UP000316213">
    <property type="component" value="Unassembled WGS sequence"/>
</dbReference>
<evidence type="ECO:0000313" key="3">
    <source>
        <dbReference type="Proteomes" id="UP000316213"/>
    </source>
</evidence>
<evidence type="ECO:0000313" key="2">
    <source>
        <dbReference type="EMBL" id="TWU03308.1"/>
    </source>
</evidence>
<dbReference type="EMBL" id="SJPM01000001">
    <property type="protein sequence ID" value="TWU03308.1"/>
    <property type="molecule type" value="Genomic_DNA"/>
</dbReference>